<evidence type="ECO:0000313" key="2">
    <source>
        <dbReference type="Proteomes" id="UP000708208"/>
    </source>
</evidence>
<evidence type="ECO:0000313" key="1">
    <source>
        <dbReference type="EMBL" id="CAG7718404.1"/>
    </source>
</evidence>
<comment type="caution">
    <text evidence="1">The sequence shown here is derived from an EMBL/GenBank/DDBJ whole genome shotgun (WGS) entry which is preliminary data.</text>
</comment>
<protein>
    <submittedName>
        <fullName evidence="1">Uncharacterized protein</fullName>
    </submittedName>
</protein>
<accession>A0A8J2K207</accession>
<dbReference type="Proteomes" id="UP000708208">
    <property type="component" value="Unassembled WGS sequence"/>
</dbReference>
<organism evidence="1 2">
    <name type="scientific">Allacma fusca</name>
    <dbReference type="NCBI Taxonomy" id="39272"/>
    <lineage>
        <taxon>Eukaryota</taxon>
        <taxon>Metazoa</taxon>
        <taxon>Ecdysozoa</taxon>
        <taxon>Arthropoda</taxon>
        <taxon>Hexapoda</taxon>
        <taxon>Collembola</taxon>
        <taxon>Symphypleona</taxon>
        <taxon>Sminthuridae</taxon>
        <taxon>Allacma</taxon>
    </lineage>
</organism>
<feature type="non-terminal residue" evidence="1">
    <location>
        <position position="1"/>
    </location>
</feature>
<dbReference type="EMBL" id="CAJVCH010053243">
    <property type="protein sequence ID" value="CAG7718404.1"/>
    <property type="molecule type" value="Genomic_DNA"/>
</dbReference>
<sequence length="66" mass="7199">PQKVIVKLPQFPLICVNIPGTNLGFSSALEIVLSGTWDSKHVLKPNQRAPSMTLEAMCPQGIDRVN</sequence>
<keyword evidence="2" id="KW-1185">Reference proteome</keyword>
<proteinExistence type="predicted"/>
<reference evidence="1" key="1">
    <citation type="submission" date="2021-06" db="EMBL/GenBank/DDBJ databases">
        <authorList>
            <person name="Hodson N. C."/>
            <person name="Mongue J. A."/>
            <person name="Jaron S. K."/>
        </authorList>
    </citation>
    <scope>NUCLEOTIDE SEQUENCE</scope>
</reference>
<name>A0A8J2K207_9HEXA</name>
<dbReference type="AlphaFoldDB" id="A0A8J2K207"/>
<gene>
    <name evidence="1" type="ORF">AFUS01_LOCUS7796</name>
</gene>